<keyword evidence="9" id="KW-1185">Reference proteome</keyword>
<feature type="compositionally biased region" description="Basic and acidic residues" evidence="6">
    <location>
        <begin position="727"/>
        <end position="742"/>
    </location>
</feature>
<accession>A0A8J2LU31</accession>
<dbReference type="GO" id="GO:0031966">
    <property type="term" value="C:mitochondrial membrane"/>
    <property type="evidence" value="ECO:0007669"/>
    <property type="project" value="TreeGrafter"/>
</dbReference>
<evidence type="ECO:0000256" key="2">
    <source>
        <dbReference type="ARBA" id="ARBA00007937"/>
    </source>
</evidence>
<dbReference type="GO" id="GO:0005778">
    <property type="term" value="C:peroxisomal membrane"/>
    <property type="evidence" value="ECO:0007669"/>
    <property type="project" value="TreeGrafter"/>
</dbReference>
<dbReference type="Proteomes" id="UP000708208">
    <property type="component" value="Unassembled WGS sequence"/>
</dbReference>
<dbReference type="Pfam" id="PF19277">
    <property type="entry name" value="GPAT_C"/>
    <property type="match status" value="1"/>
</dbReference>
<dbReference type="GO" id="GO:0019432">
    <property type="term" value="P:triglyceride biosynthetic process"/>
    <property type="evidence" value="ECO:0007669"/>
    <property type="project" value="TreeGrafter"/>
</dbReference>
<dbReference type="OrthoDB" id="10255570at2759"/>
<dbReference type="InterPro" id="IPR022284">
    <property type="entry name" value="GPAT/DHAPAT"/>
</dbReference>
<feature type="region of interest" description="Disordered" evidence="6">
    <location>
        <begin position="714"/>
        <end position="751"/>
    </location>
</feature>
<dbReference type="CDD" id="cd07993">
    <property type="entry name" value="LPLAT_DHAPAT-like"/>
    <property type="match status" value="1"/>
</dbReference>
<evidence type="ECO:0000256" key="6">
    <source>
        <dbReference type="SAM" id="MobiDB-lite"/>
    </source>
</evidence>
<reference evidence="8" key="1">
    <citation type="submission" date="2021-06" db="EMBL/GenBank/DDBJ databases">
        <authorList>
            <person name="Hodson N. C."/>
            <person name="Mongue J. A."/>
            <person name="Jaron S. K."/>
        </authorList>
    </citation>
    <scope>NUCLEOTIDE SEQUENCE</scope>
</reference>
<evidence type="ECO:0000256" key="3">
    <source>
        <dbReference type="ARBA" id="ARBA00022679"/>
    </source>
</evidence>
<keyword evidence="4" id="KW-0472">Membrane</keyword>
<dbReference type="PANTHER" id="PTHR12563:SF17">
    <property type="entry name" value="DIHYDROXYACETONE PHOSPHATE ACYLTRANSFERASE"/>
    <property type="match status" value="1"/>
</dbReference>
<comment type="similarity">
    <text evidence="2">Belongs to the GPAT/DAPAT family.</text>
</comment>
<dbReference type="EMBL" id="CAJVCH010571573">
    <property type="protein sequence ID" value="CAG7837881.1"/>
    <property type="molecule type" value="Genomic_DNA"/>
</dbReference>
<evidence type="ECO:0000256" key="1">
    <source>
        <dbReference type="ARBA" id="ARBA00004184"/>
    </source>
</evidence>
<dbReference type="Pfam" id="PF01553">
    <property type="entry name" value="Acyltransferase"/>
    <property type="match status" value="1"/>
</dbReference>
<dbReference type="GO" id="GO:0004366">
    <property type="term" value="F:glycerol-3-phosphate O-acyltransferase activity"/>
    <property type="evidence" value="ECO:0007669"/>
    <property type="project" value="TreeGrafter"/>
</dbReference>
<evidence type="ECO:0000256" key="5">
    <source>
        <dbReference type="ARBA" id="ARBA00023315"/>
    </source>
</evidence>
<dbReference type="InterPro" id="IPR002123">
    <property type="entry name" value="Plipid/glycerol_acylTrfase"/>
</dbReference>
<dbReference type="GO" id="GO:0006631">
    <property type="term" value="P:fatty acid metabolic process"/>
    <property type="evidence" value="ECO:0007669"/>
    <property type="project" value="TreeGrafter"/>
</dbReference>
<keyword evidence="3" id="KW-0808">Transferase</keyword>
<gene>
    <name evidence="8" type="ORF">AFUS01_LOCUS46923</name>
</gene>
<name>A0A8J2LU31_9HEXA</name>
<comment type="caution">
    <text evidence="8">The sequence shown here is derived from an EMBL/GenBank/DDBJ whole genome shotgun (WGS) entry which is preliminary data.</text>
</comment>
<dbReference type="SMART" id="SM00563">
    <property type="entry name" value="PlsC"/>
    <property type="match status" value="1"/>
</dbReference>
<proteinExistence type="inferred from homology"/>
<dbReference type="InterPro" id="IPR041728">
    <property type="entry name" value="GPAT/DHAPAT_LPLAT"/>
</dbReference>
<dbReference type="GO" id="GO:0008654">
    <property type="term" value="P:phospholipid biosynthetic process"/>
    <property type="evidence" value="ECO:0007669"/>
    <property type="project" value="TreeGrafter"/>
</dbReference>
<dbReference type="InterPro" id="IPR045520">
    <property type="entry name" value="GPAT/DHAPAT_C"/>
</dbReference>
<comment type="subcellular location">
    <subcellularLocation>
        <location evidence="1">Endomembrane system</location>
        <topology evidence="1">Peripheral membrane protein</topology>
    </subcellularLocation>
</comment>
<dbReference type="PANTHER" id="PTHR12563">
    <property type="entry name" value="GLYCEROL-3-PHOSPHATE ACYLTRANSFERASE"/>
    <property type="match status" value="1"/>
</dbReference>
<dbReference type="GO" id="GO:0012505">
    <property type="term" value="C:endomembrane system"/>
    <property type="evidence" value="ECO:0007669"/>
    <property type="project" value="UniProtKB-SubCell"/>
</dbReference>
<evidence type="ECO:0000259" key="7">
    <source>
        <dbReference type="SMART" id="SM00563"/>
    </source>
</evidence>
<evidence type="ECO:0000313" key="8">
    <source>
        <dbReference type="EMBL" id="CAG7837881.1"/>
    </source>
</evidence>
<sequence length="751" mass="85195">MLGKNWPELVTWFGRKGFIGSSGNLDSQLYSSVEFESGLRERFGVVGTEVLIEKYPVLPGPVLSGNEGVEDILEQRRLTNDFRWATKTWAPSPSFVRGRRKDVKEIIQIVLGSDTVQNVIREMCDKEGRNESEVQKQAQTIITELSHDFHLYAVRWFAVMLSKISKRLYSSIQVNTGKLEQIKEALLSYPVILLPTHRSYVDFLLVSFMFFHYNLPLPITAAGMDFMGMAGIGELLRRSGAFFIRRKFGGDILYWAIVSEYVKKCALHGGHPVEMFVEGTRSRSGKAIPPKIGLLSATLEMVRNADVPDALILPISMSYDRTLEESLYAHELLGQPKPKESTNGLVKALRWLSNQSFGSIYVNFGDLISVREYLDKDRCSLSRENGVFSKSVQEIALQSILQHQKHLMVPIFPLIATVILSKISREQFTIEFEVLMRHLHSLRAILQSRNNQVGFPNAKESFDQNVCLILKVHSSLVITDSQKSNLLTPVLNPNITVQFMQFQHYSNQLLPLIIPCSLVAVLCSHTNNLSGQDEQEQIVSSAQIFTDYVYLRELLQEDFPYERGTELEEMTWAINTLNNVITSKKIEYQTGSSGILDILRSAVEPYLIAYWGMTRTLLDVSNRTKDPCEMKQLGKMCQDFIHHQMKTTSHLPKQYGALSLETLSNAILSSVQSLATAKVKLEDGSFGIVIRDNQQLSTTLSRLEKLLGVDGPLLNTKRHSMEPNFPIEKEDSSQQKQEREEYQQLQLRSKL</sequence>
<protein>
    <recommendedName>
        <fullName evidence="7">Phospholipid/glycerol acyltransferase domain-containing protein</fullName>
    </recommendedName>
</protein>
<dbReference type="GO" id="GO:0016287">
    <property type="term" value="F:glycerone-phosphate O-acyltransferase activity"/>
    <property type="evidence" value="ECO:0007669"/>
    <property type="project" value="TreeGrafter"/>
</dbReference>
<keyword evidence="5" id="KW-0012">Acyltransferase</keyword>
<evidence type="ECO:0000256" key="4">
    <source>
        <dbReference type="ARBA" id="ARBA00023136"/>
    </source>
</evidence>
<organism evidence="8 9">
    <name type="scientific">Allacma fusca</name>
    <dbReference type="NCBI Taxonomy" id="39272"/>
    <lineage>
        <taxon>Eukaryota</taxon>
        <taxon>Metazoa</taxon>
        <taxon>Ecdysozoa</taxon>
        <taxon>Arthropoda</taxon>
        <taxon>Hexapoda</taxon>
        <taxon>Collembola</taxon>
        <taxon>Symphypleona</taxon>
        <taxon>Sminthuridae</taxon>
        <taxon>Allacma</taxon>
    </lineage>
</organism>
<dbReference type="GO" id="GO:0008611">
    <property type="term" value="P:ether lipid biosynthetic process"/>
    <property type="evidence" value="ECO:0007669"/>
    <property type="project" value="TreeGrafter"/>
</dbReference>
<feature type="domain" description="Phospholipid/glycerol acyltransferase" evidence="7">
    <location>
        <begin position="191"/>
        <end position="320"/>
    </location>
</feature>
<evidence type="ECO:0000313" key="9">
    <source>
        <dbReference type="Proteomes" id="UP000708208"/>
    </source>
</evidence>
<dbReference type="AlphaFoldDB" id="A0A8J2LU31"/>